<protein>
    <submittedName>
        <fullName evidence="2">Uncharacterized protein</fullName>
    </submittedName>
</protein>
<dbReference type="VEuPathDB" id="FungiDB:ASPGLDRAFT_976078"/>
<dbReference type="Proteomes" id="UP000184300">
    <property type="component" value="Unassembled WGS sequence"/>
</dbReference>
<feature type="region of interest" description="Disordered" evidence="1">
    <location>
        <begin position="18"/>
        <end position="105"/>
    </location>
</feature>
<evidence type="ECO:0000256" key="1">
    <source>
        <dbReference type="SAM" id="MobiDB-lite"/>
    </source>
</evidence>
<evidence type="ECO:0000313" key="3">
    <source>
        <dbReference type="Proteomes" id="UP000184300"/>
    </source>
</evidence>
<evidence type="ECO:0000313" key="2">
    <source>
        <dbReference type="EMBL" id="OJJ87636.1"/>
    </source>
</evidence>
<feature type="compositionally biased region" description="Low complexity" evidence="1">
    <location>
        <begin position="63"/>
        <end position="75"/>
    </location>
</feature>
<feature type="compositionally biased region" description="Low complexity" evidence="1">
    <location>
        <begin position="31"/>
        <end position="41"/>
    </location>
</feature>
<organism evidence="2 3">
    <name type="scientific">Aspergillus glaucus CBS 516.65</name>
    <dbReference type="NCBI Taxonomy" id="1160497"/>
    <lineage>
        <taxon>Eukaryota</taxon>
        <taxon>Fungi</taxon>
        <taxon>Dikarya</taxon>
        <taxon>Ascomycota</taxon>
        <taxon>Pezizomycotina</taxon>
        <taxon>Eurotiomycetes</taxon>
        <taxon>Eurotiomycetidae</taxon>
        <taxon>Eurotiales</taxon>
        <taxon>Aspergillaceae</taxon>
        <taxon>Aspergillus</taxon>
        <taxon>Aspergillus subgen. Aspergillus</taxon>
    </lineage>
</organism>
<proteinExistence type="predicted"/>
<dbReference type="GeneID" id="34466867"/>
<dbReference type="RefSeq" id="XP_022404319.1">
    <property type="nucleotide sequence ID" value="XM_022550607.1"/>
</dbReference>
<sequence>MYSNTPGANFLVLSPIQTASHGSPAPRARSDSCSSTDSASSNFLVLSPTQAGPHHAEYRGRSDSSASMDSTASASRFLVLSPTQAGPHHASISGSENRVRSSAALSPSPLPAGFLFLGYDAPVRTASSE</sequence>
<dbReference type="EMBL" id="KV878890">
    <property type="protein sequence ID" value="OJJ87636.1"/>
    <property type="molecule type" value="Genomic_DNA"/>
</dbReference>
<keyword evidence="3" id="KW-1185">Reference proteome</keyword>
<gene>
    <name evidence="2" type="ORF">ASPGLDRAFT_976078</name>
</gene>
<accession>A0A1L9VUR9</accession>
<reference evidence="3" key="1">
    <citation type="journal article" date="2017" name="Genome Biol.">
        <title>Comparative genomics reveals high biological diversity and specific adaptations in the industrially and medically important fungal genus Aspergillus.</title>
        <authorList>
            <person name="de Vries R.P."/>
            <person name="Riley R."/>
            <person name="Wiebenga A."/>
            <person name="Aguilar-Osorio G."/>
            <person name="Amillis S."/>
            <person name="Uchima C.A."/>
            <person name="Anderluh G."/>
            <person name="Asadollahi M."/>
            <person name="Askin M."/>
            <person name="Barry K."/>
            <person name="Battaglia E."/>
            <person name="Bayram O."/>
            <person name="Benocci T."/>
            <person name="Braus-Stromeyer S.A."/>
            <person name="Caldana C."/>
            <person name="Canovas D."/>
            <person name="Cerqueira G.C."/>
            <person name="Chen F."/>
            <person name="Chen W."/>
            <person name="Choi C."/>
            <person name="Clum A."/>
            <person name="Dos Santos R.A."/>
            <person name="Damasio A.R."/>
            <person name="Diallinas G."/>
            <person name="Emri T."/>
            <person name="Fekete E."/>
            <person name="Flipphi M."/>
            <person name="Freyberg S."/>
            <person name="Gallo A."/>
            <person name="Gournas C."/>
            <person name="Habgood R."/>
            <person name="Hainaut M."/>
            <person name="Harispe M.L."/>
            <person name="Henrissat B."/>
            <person name="Hilden K.S."/>
            <person name="Hope R."/>
            <person name="Hossain A."/>
            <person name="Karabika E."/>
            <person name="Karaffa L."/>
            <person name="Karanyi Z."/>
            <person name="Krasevec N."/>
            <person name="Kuo A."/>
            <person name="Kusch H."/>
            <person name="LaButti K."/>
            <person name="Lagendijk E.L."/>
            <person name="Lapidus A."/>
            <person name="Levasseur A."/>
            <person name="Lindquist E."/>
            <person name="Lipzen A."/>
            <person name="Logrieco A.F."/>
            <person name="MacCabe A."/>
            <person name="Maekelae M.R."/>
            <person name="Malavazi I."/>
            <person name="Melin P."/>
            <person name="Meyer V."/>
            <person name="Mielnichuk N."/>
            <person name="Miskei M."/>
            <person name="Molnar A.P."/>
            <person name="Mule G."/>
            <person name="Ngan C.Y."/>
            <person name="Orejas M."/>
            <person name="Orosz E."/>
            <person name="Ouedraogo J.P."/>
            <person name="Overkamp K.M."/>
            <person name="Park H.-S."/>
            <person name="Perrone G."/>
            <person name="Piumi F."/>
            <person name="Punt P.J."/>
            <person name="Ram A.F."/>
            <person name="Ramon A."/>
            <person name="Rauscher S."/>
            <person name="Record E."/>
            <person name="Riano-Pachon D.M."/>
            <person name="Robert V."/>
            <person name="Roehrig J."/>
            <person name="Ruller R."/>
            <person name="Salamov A."/>
            <person name="Salih N.S."/>
            <person name="Samson R.A."/>
            <person name="Sandor E."/>
            <person name="Sanguinetti M."/>
            <person name="Schuetze T."/>
            <person name="Sepcic K."/>
            <person name="Shelest E."/>
            <person name="Sherlock G."/>
            <person name="Sophianopoulou V."/>
            <person name="Squina F.M."/>
            <person name="Sun H."/>
            <person name="Susca A."/>
            <person name="Todd R.B."/>
            <person name="Tsang A."/>
            <person name="Unkles S.E."/>
            <person name="van de Wiele N."/>
            <person name="van Rossen-Uffink D."/>
            <person name="Oliveira J.V."/>
            <person name="Vesth T.C."/>
            <person name="Visser J."/>
            <person name="Yu J.-H."/>
            <person name="Zhou M."/>
            <person name="Andersen M.R."/>
            <person name="Archer D.B."/>
            <person name="Baker S.E."/>
            <person name="Benoit I."/>
            <person name="Brakhage A.A."/>
            <person name="Braus G.H."/>
            <person name="Fischer R."/>
            <person name="Frisvad J.C."/>
            <person name="Goldman G.H."/>
            <person name="Houbraken J."/>
            <person name="Oakley B."/>
            <person name="Pocsi I."/>
            <person name="Scazzocchio C."/>
            <person name="Seiboth B."/>
            <person name="vanKuyk P.A."/>
            <person name="Wortman J."/>
            <person name="Dyer P.S."/>
            <person name="Grigoriev I.V."/>
        </authorList>
    </citation>
    <scope>NUCLEOTIDE SEQUENCE [LARGE SCALE GENOMIC DNA]</scope>
    <source>
        <strain evidence="3">CBS 516.65</strain>
    </source>
</reference>
<name>A0A1L9VUR9_ASPGL</name>
<dbReference type="AlphaFoldDB" id="A0A1L9VUR9"/>